<evidence type="ECO:0000313" key="2">
    <source>
        <dbReference type="EMBL" id="KAJ9156716.1"/>
    </source>
</evidence>
<name>A0AA38VKF8_9PEZI</name>
<feature type="region of interest" description="Disordered" evidence="1">
    <location>
        <begin position="1"/>
        <end position="43"/>
    </location>
</feature>
<dbReference type="AlphaFoldDB" id="A0AA38VKF8"/>
<reference evidence="2" key="1">
    <citation type="submission" date="2022-07" db="EMBL/GenBank/DDBJ databases">
        <title>Fungi with potential for degradation of polypropylene.</title>
        <authorList>
            <person name="Gostincar C."/>
        </authorList>
    </citation>
    <scope>NUCLEOTIDE SEQUENCE</scope>
    <source>
        <strain evidence="2">EXF-13308</strain>
    </source>
</reference>
<dbReference type="PANTHER" id="PTHR35179">
    <property type="entry name" value="PROTEIN CBG02620"/>
    <property type="match status" value="1"/>
</dbReference>
<evidence type="ECO:0000313" key="3">
    <source>
        <dbReference type="Proteomes" id="UP001174694"/>
    </source>
</evidence>
<proteinExistence type="predicted"/>
<dbReference type="PANTHER" id="PTHR35179:SF2">
    <property type="entry name" value="START DOMAIN-CONTAINING PROTEIN"/>
    <property type="match status" value="1"/>
</dbReference>
<gene>
    <name evidence="2" type="ORF">NKR23_g1098</name>
</gene>
<feature type="compositionally biased region" description="Basic and acidic residues" evidence="1">
    <location>
        <begin position="424"/>
        <end position="439"/>
    </location>
</feature>
<dbReference type="EMBL" id="JANBVO010000002">
    <property type="protein sequence ID" value="KAJ9156716.1"/>
    <property type="molecule type" value="Genomic_DNA"/>
</dbReference>
<organism evidence="2 3">
    <name type="scientific">Pleurostoma richardsiae</name>
    <dbReference type="NCBI Taxonomy" id="41990"/>
    <lineage>
        <taxon>Eukaryota</taxon>
        <taxon>Fungi</taxon>
        <taxon>Dikarya</taxon>
        <taxon>Ascomycota</taxon>
        <taxon>Pezizomycotina</taxon>
        <taxon>Sordariomycetes</taxon>
        <taxon>Sordariomycetidae</taxon>
        <taxon>Calosphaeriales</taxon>
        <taxon>Pleurostomataceae</taxon>
        <taxon>Pleurostoma</taxon>
    </lineage>
</organism>
<sequence length="472" mass="52509">MSFALNRPQGSRGGWRGGRGRGDFRSTAQKQAAPTSPEPPTGDLIRALLKDDLKQDAMLWQADATITGCQTVASYNWLDRKEPTIVVPGKPPRWTPFDEAKTVKEDKGEYFRDQNGARFPKHPLEPAIAAAAALKPDALMNVDVVACGSTLGNLLRFIRGQDKRFRILVEMVEDTVFFTRRENTPDEKILDVRGFGHSFPEAYTTWDAGAKGSVSHQRLLRYQFGGLDFLVRFEGDGSLASSALNAGDGSVPDSPTASPDDLADSLMMNSVSPATPSTSEPLKIVQTGDAIVDQATIFDLKTRSLYWKGKQDTLADELPRFWIAQIPNFILAYHDKGLFRREEITVQDIRGRVKKWEGDNKPALALLAAVIHRIVDLVRAQNDKKLELRHATPGRLEVREQLQGAGQALSPQVQDLWRTIQRGESVRTEQSDSPERSDKEDDDDDLNWDEGSEKDFTACSLEDCGYCGHCTY</sequence>
<keyword evidence="3" id="KW-1185">Reference proteome</keyword>
<feature type="compositionally biased region" description="Acidic residues" evidence="1">
    <location>
        <begin position="440"/>
        <end position="450"/>
    </location>
</feature>
<comment type="caution">
    <text evidence="2">The sequence shown here is derived from an EMBL/GenBank/DDBJ whole genome shotgun (WGS) entry which is preliminary data.</text>
</comment>
<accession>A0AA38VKF8</accession>
<dbReference type="Proteomes" id="UP001174694">
    <property type="component" value="Unassembled WGS sequence"/>
</dbReference>
<evidence type="ECO:0000256" key="1">
    <source>
        <dbReference type="SAM" id="MobiDB-lite"/>
    </source>
</evidence>
<feature type="region of interest" description="Disordered" evidence="1">
    <location>
        <begin position="421"/>
        <end position="452"/>
    </location>
</feature>
<protein>
    <submittedName>
        <fullName evidence="2">Geranylgeranyl pyrophosphate synthetase</fullName>
    </submittedName>
</protein>